<proteinExistence type="predicted"/>
<feature type="domain" description="DUF6535" evidence="2">
    <location>
        <begin position="49"/>
        <end position="226"/>
    </location>
</feature>
<organism evidence="3 4">
    <name type="scientific">Calocera cornea HHB12733</name>
    <dbReference type="NCBI Taxonomy" id="1353952"/>
    <lineage>
        <taxon>Eukaryota</taxon>
        <taxon>Fungi</taxon>
        <taxon>Dikarya</taxon>
        <taxon>Basidiomycota</taxon>
        <taxon>Agaricomycotina</taxon>
        <taxon>Dacrymycetes</taxon>
        <taxon>Dacrymycetales</taxon>
        <taxon>Dacrymycetaceae</taxon>
        <taxon>Calocera</taxon>
    </lineage>
</organism>
<gene>
    <name evidence="3" type="ORF">CALCODRAFT_487778</name>
</gene>
<dbReference type="InterPro" id="IPR045338">
    <property type="entry name" value="DUF6535"/>
</dbReference>
<dbReference type="OrthoDB" id="3219854at2759"/>
<accession>A0A165CXI4</accession>
<feature type="transmembrane region" description="Helical" evidence="1">
    <location>
        <begin position="71"/>
        <end position="96"/>
    </location>
</feature>
<feature type="transmembrane region" description="Helical" evidence="1">
    <location>
        <begin position="141"/>
        <end position="164"/>
    </location>
</feature>
<evidence type="ECO:0000313" key="4">
    <source>
        <dbReference type="Proteomes" id="UP000076842"/>
    </source>
</evidence>
<keyword evidence="4" id="KW-1185">Reference proteome</keyword>
<feature type="transmembrane region" description="Helical" evidence="1">
    <location>
        <begin position="231"/>
        <end position="256"/>
    </location>
</feature>
<keyword evidence="1" id="KW-0472">Membrane</keyword>
<dbReference type="Pfam" id="PF20153">
    <property type="entry name" value="DUF6535"/>
    <property type="match status" value="1"/>
</dbReference>
<feature type="transmembrane region" description="Helical" evidence="1">
    <location>
        <begin position="198"/>
        <end position="225"/>
    </location>
</feature>
<evidence type="ECO:0000259" key="2">
    <source>
        <dbReference type="Pfam" id="PF20153"/>
    </source>
</evidence>
<protein>
    <recommendedName>
        <fullName evidence="2">DUF6535 domain-containing protein</fullName>
    </recommendedName>
</protein>
<keyword evidence="1" id="KW-0812">Transmembrane</keyword>
<keyword evidence="1" id="KW-1133">Transmembrane helix</keyword>
<dbReference type="InParanoid" id="A0A165CXI4"/>
<sequence>MNRPTHARGDAHEPPIPPPKIIYNEAREEGGFVHDIAPDLSHAEDAPIWNIYRKHAAVWDRDYLESLDETLNVFLLFATLFSAVVAPFLIASYVLLQPDTQQATLNALMRISAQLSAGGNDTDVPAASNLASPSNATLGALYVNALWVISLLLSLISTVFAVSVKQWLTTYKERLPAPALACVRERHERYVSLERWKIAVIVNALPLIINLAVFIFLAGLVIYMWQSSNSLGALLCGLLAASACLYFTTVLLPFVWPRCPYQSLLTKAMVDYFHLTDKTFDTSFDPHEPALEQNRQSKRTPSRRVFGIPLPSNAARVLLGSSYAPYHSLGAAGQPWLDGILQQTTGVPFKMIYTLERVN</sequence>
<dbReference type="AlphaFoldDB" id="A0A165CXI4"/>
<dbReference type="Proteomes" id="UP000076842">
    <property type="component" value="Unassembled WGS sequence"/>
</dbReference>
<evidence type="ECO:0000313" key="3">
    <source>
        <dbReference type="EMBL" id="KZT51610.1"/>
    </source>
</evidence>
<dbReference type="STRING" id="1353952.A0A165CXI4"/>
<name>A0A165CXI4_9BASI</name>
<evidence type="ECO:0000256" key="1">
    <source>
        <dbReference type="SAM" id="Phobius"/>
    </source>
</evidence>
<reference evidence="3 4" key="1">
    <citation type="journal article" date="2016" name="Mol. Biol. Evol.">
        <title>Comparative Genomics of Early-Diverging Mushroom-Forming Fungi Provides Insights into the Origins of Lignocellulose Decay Capabilities.</title>
        <authorList>
            <person name="Nagy L.G."/>
            <person name="Riley R."/>
            <person name="Tritt A."/>
            <person name="Adam C."/>
            <person name="Daum C."/>
            <person name="Floudas D."/>
            <person name="Sun H."/>
            <person name="Yadav J.S."/>
            <person name="Pangilinan J."/>
            <person name="Larsson K.H."/>
            <person name="Matsuura K."/>
            <person name="Barry K."/>
            <person name="Labutti K."/>
            <person name="Kuo R."/>
            <person name="Ohm R.A."/>
            <person name="Bhattacharya S.S."/>
            <person name="Shirouzu T."/>
            <person name="Yoshinaga Y."/>
            <person name="Martin F.M."/>
            <person name="Grigoriev I.V."/>
            <person name="Hibbett D.S."/>
        </authorList>
    </citation>
    <scope>NUCLEOTIDE SEQUENCE [LARGE SCALE GENOMIC DNA]</scope>
    <source>
        <strain evidence="3 4">HHB12733</strain>
    </source>
</reference>
<dbReference type="EMBL" id="KV424099">
    <property type="protein sequence ID" value="KZT51610.1"/>
    <property type="molecule type" value="Genomic_DNA"/>
</dbReference>